<dbReference type="SUPFAM" id="SSF55144">
    <property type="entry name" value="LigT-like"/>
    <property type="match status" value="1"/>
</dbReference>
<keyword evidence="2" id="KW-1185">Reference proteome</keyword>
<keyword evidence="1" id="KW-0436">Ligase</keyword>
<sequence length="173" mass="19003">MAFAISLKAGNDTADPIGALWQEVAQFESRPSMVALGYPPHLTLAVYDDIPLVRASDVLREAFAGRPALRLTFTRLRFFDDPLVLWAEPSPSADLTSAHARVHACIDPQLCHPHYRPGAWVPHCTLGTQILLKYQAEAVALAERPIAAFEVVFDVVDYVSFAPVVVIAEQPLD</sequence>
<dbReference type="RefSeq" id="WP_114188971.1">
    <property type="nucleotide sequence ID" value="NZ_BJYU01000122.1"/>
</dbReference>
<evidence type="ECO:0000313" key="1">
    <source>
        <dbReference type="EMBL" id="GEO17751.1"/>
    </source>
</evidence>
<dbReference type="Proteomes" id="UP000321085">
    <property type="component" value="Unassembled WGS sequence"/>
</dbReference>
<comment type="caution">
    <text evidence="1">The sequence shown here is derived from an EMBL/GenBank/DDBJ whole genome shotgun (WGS) entry which is preliminary data.</text>
</comment>
<dbReference type="Gene3D" id="3.90.1140.10">
    <property type="entry name" value="Cyclic phosphodiesterase"/>
    <property type="match status" value="1"/>
</dbReference>
<gene>
    <name evidence="1" type="ORF">MAE02_54470</name>
</gene>
<evidence type="ECO:0000313" key="2">
    <source>
        <dbReference type="Proteomes" id="UP000321085"/>
    </source>
</evidence>
<proteinExistence type="predicted"/>
<dbReference type="InterPro" id="IPR009097">
    <property type="entry name" value="Cyclic_Pdiesterase"/>
</dbReference>
<dbReference type="EMBL" id="BJYU01000122">
    <property type="protein sequence ID" value="GEO17751.1"/>
    <property type="molecule type" value="Genomic_DNA"/>
</dbReference>
<protein>
    <submittedName>
        <fullName evidence="1">2'-5' RNA ligase</fullName>
    </submittedName>
</protein>
<organism evidence="1 2">
    <name type="scientific">Microvirga aerophila</name>
    <dbReference type="NCBI Taxonomy" id="670291"/>
    <lineage>
        <taxon>Bacteria</taxon>
        <taxon>Pseudomonadati</taxon>
        <taxon>Pseudomonadota</taxon>
        <taxon>Alphaproteobacteria</taxon>
        <taxon>Hyphomicrobiales</taxon>
        <taxon>Methylobacteriaceae</taxon>
        <taxon>Microvirga</taxon>
    </lineage>
</organism>
<dbReference type="GO" id="GO:0016874">
    <property type="term" value="F:ligase activity"/>
    <property type="evidence" value="ECO:0007669"/>
    <property type="project" value="UniProtKB-KW"/>
</dbReference>
<dbReference type="AlphaFoldDB" id="A0A512C0L1"/>
<name>A0A512C0L1_9HYPH</name>
<accession>A0A512C0L1</accession>
<reference evidence="1 2" key="1">
    <citation type="submission" date="2019-07" db="EMBL/GenBank/DDBJ databases">
        <title>Whole genome shotgun sequence of Microvirga aerophila NBRC 106136.</title>
        <authorList>
            <person name="Hosoyama A."/>
            <person name="Uohara A."/>
            <person name="Ohji S."/>
            <person name="Ichikawa N."/>
        </authorList>
    </citation>
    <scope>NUCLEOTIDE SEQUENCE [LARGE SCALE GENOMIC DNA]</scope>
    <source>
        <strain evidence="1 2">NBRC 106136</strain>
    </source>
</reference>
<dbReference type="OrthoDB" id="463286at2"/>
<dbReference type="Pfam" id="PF13563">
    <property type="entry name" value="2_5_RNA_ligase2"/>
    <property type="match status" value="1"/>
</dbReference>